<dbReference type="PROSITE" id="PS00221">
    <property type="entry name" value="MIP"/>
    <property type="match status" value="1"/>
</dbReference>
<keyword evidence="13" id="KW-1185">Reference proteome</keyword>
<dbReference type="PRINTS" id="PR02019">
    <property type="entry name" value="AQUAPORIN7"/>
</dbReference>
<dbReference type="HOGENOM" id="CLU_020019_9_0_1"/>
<dbReference type="EMBL" id="KN833700">
    <property type="protein sequence ID" value="KIK26743.1"/>
    <property type="molecule type" value="Genomic_DNA"/>
</dbReference>
<evidence type="ECO:0000256" key="7">
    <source>
        <dbReference type="ARBA" id="ARBA00023136"/>
    </source>
</evidence>
<keyword evidence="7 11" id="KW-0472">Membrane</keyword>
<dbReference type="GO" id="GO:0015254">
    <property type="term" value="F:glycerol channel activity"/>
    <property type="evidence" value="ECO:0007669"/>
    <property type="project" value="TreeGrafter"/>
</dbReference>
<evidence type="ECO:0008006" key="14">
    <source>
        <dbReference type="Google" id="ProtNLM"/>
    </source>
</evidence>
<dbReference type="NCBIfam" id="TIGR00861">
    <property type="entry name" value="MIP"/>
    <property type="match status" value="1"/>
</dbReference>
<keyword evidence="6 11" id="KW-1133">Transmembrane helix</keyword>
<name>A0A0D0A3V3_9AGAM</name>
<evidence type="ECO:0000256" key="10">
    <source>
        <dbReference type="SAM" id="MobiDB-lite"/>
    </source>
</evidence>
<dbReference type="Gene3D" id="1.20.1080.10">
    <property type="entry name" value="Glycerol uptake facilitator protein"/>
    <property type="match status" value="1"/>
</dbReference>
<reference evidence="13" key="2">
    <citation type="submission" date="2015-01" db="EMBL/GenBank/DDBJ databases">
        <title>Evolutionary Origins and Diversification of the Mycorrhizal Mutualists.</title>
        <authorList>
            <consortium name="DOE Joint Genome Institute"/>
            <consortium name="Mycorrhizal Genomics Consortium"/>
            <person name="Kohler A."/>
            <person name="Kuo A."/>
            <person name="Nagy L.G."/>
            <person name="Floudas D."/>
            <person name="Copeland A."/>
            <person name="Barry K.W."/>
            <person name="Cichocki N."/>
            <person name="Veneault-Fourrey C."/>
            <person name="LaButti K."/>
            <person name="Lindquist E.A."/>
            <person name="Lipzen A."/>
            <person name="Lundell T."/>
            <person name="Morin E."/>
            <person name="Murat C."/>
            <person name="Riley R."/>
            <person name="Ohm R."/>
            <person name="Sun H."/>
            <person name="Tunlid A."/>
            <person name="Henrissat B."/>
            <person name="Grigoriev I.V."/>
            <person name="Hibbett D.S."/>
            <person name="Martin F."/>
        </authorList>
    </citation>
    <scope>NUCLEOTIDE SEQUENCE [LARGE SCALE GENOMIC DNA]</scope>
    <source>
        <strain evidence="13">441</strain>
    </source>
</reference>
<feature type="transmembrane region" description="Helical" evidence="11">
    <location>
        <begin position="55"/>
        <end position="77"/>
    </location>
</feature>
<dbReference type="STRING" id="765257.A0A0D0A3V3"/>
<protein>
    <recommendedName>
        <fullName evidence="14">Aquaporin</fullName>
    </recommendedName>
</protein>
<dbReference type="Pfam" id="PF00230">
    <property type="entry name" value="MIP"/>
    <property type="match status" value="1"/>
</dbReference>
<feature type="transmembrane region" description="Helical" evidence="11">
    <location>
        <begin position="97"/>
        <end position="126"/>
    </location>
</feature>
<accession>A0A0D0A3V3</accession>
<dbReference type="PRINTS" id="PR00783">
    <property type="entry name" value="MINTRINSICP"/>
</dbReference>
<evidence type="ECO:0000256" key="9">
    <source>
        <dbReference type="RuleBase" id="RU000477"/>
    </source>
</evidence>
<evidence type="ECO:0000256" key="4">
    <source>
        <dbReference type="ARBA" id="ARBA00022692"/>
    </source>
</evidence>
<evidence type="ECO:0000256" key="2">
    <source>
        <dbReference type="ARBA" id="ARBA00006175"/>
    </source>
</evidence>
<feature type="region of interest" description="Disordered" evidence="10">
    <location>
        <begin position="1"/>
        <end position="24"/>
    </location>
</feature>
<feature type="transmembrane region" description="Helical" evidence="11">
    <location>
        <begin position="138"/>
        <end position="158"/>
    </location>
</feature>
<comment type="subcellular location">
    <subcellularLocation>
        <location evidence="1">Membrane</location>
        <topology evidence="1">Multi-pass membrane protein</topology>
    </subcellularLocation>
</comment>
<dbReference type="GO" id="GO:0005886">
    <property type="term" value="C:plasma membrane"/>
    <property type="evidence" value="ECO:0007669"/>
    <property type="project" value="TreeGrafter"/>
</dbReference>
<evidence type="ECO:0000256" key="1">
    <source>
        <dbReference type="ARBA" id="ARBA00004141"/>
    </source>
</evidence>
<dbReference type="PANTHER" id="PTHR43829">
    <property type="entry name" value="AQUAPORIN OR AQUAGLYCEROPORIN RELATED"/>
    <property type="match status" value="1"/>
</dbReference>
<keyword evidence="3 9" id="KW-0813">Transport</keyword>
<comment type="similarity">
    <text evidence="2 9">Belongs to the MIP/aquaporin (TC 1.A.8) family.</text>
</comment>
<keyword evidence="5" id="KW-0677">Repeat</keyword>
<evidence type="ECO:0000313" key="12">
    <source>
        <dbReference type="EMBL" id="KIK26743.1"/>
    </source>
</evidence>
<gene>
    <name evidence="12" type="ORF">PISMIDRAFT_22374</name>
</gene>
<reference evidence="12 13" key="1">
    <citation type="submission" date="2014-04" db="EMBL/GenBank/DDBJ databases">
        <authorList>
            <consortium name="DOE Joint Genome Institute"/>
            <person name="Kuo A."/>
            <person name="Kohler A."/>
            <person name="Costa M.D."/>
            <person name="Nagy L.G."/>
            <person name="Floudas D."/>
            <person name="Copeland A."/>
            <person name="Barry K.W."/>
            <person name="Cichocki N."/>
            <person name="Veneault-Fourrey C."/>
            <person name="LaButti K."/>
            <person name="Lindquist E.A."/>
            <person name="Lipzen A."/>
            <person name="Lundell T."/>
            <person name="Morin E."/>
            <person name="Murat C."/>
            <person name="Sun H."/>
            <person name="Tunlid A."/>
            <person name="Henrissat B."/>
            <person name="Grigoriev I.V."/>
            <person name="Hibbett D.S."/>
            <person name="Martin F."/>
            <person name="Nordberg H.P."/>
            <person name="Cantor M.N."/>
            <person name="Hua S.X."/>
        </authorList>
    </citation>
    <scope>NUCLEOTIDE SEQUENCE [LARGE SCALE GENOMIC DNA]</scope>
    <source>
        <strain evidence="12 13">441</strain>
    </source>
</reference>
<evidence type="ECO:0000256" key="8">
    <source>
        <dbReference type="ARBA" id="ARBA00034651"/>
    </source>
</evidence>
<dbReference type="FunFam" id="1.20.1080.10:FF:000027">
    <property type="entry name" value="MIP aquaporin"/>
    <property type="match status" value="1"/>
</dbReference>
<evidence type="ECO:0000256" key="11">
    <source>
        <dbReference type="SAM" id="Phobius"/>
    </source>
</evidence>
<feature type="transmembrane region" description="Helical" evidence="11">
    <location>
        <begin position="222"/>
        <end position="242"/>
    </location>
</feature>
<evidence type="ECO:0000256" key="5">
    <source>
        <dbReference type="ARBA" id="ARBA00022737"/>
    </source>
</evidence>
<dbReference type="GO" id="GO:0015250">
    <property type="term" value="F:water channel activity"/>
    <property type="evidence" value="ECO:0007669"/>
    <property type="project" value="TreeGrafter"/>
</dbReference>
<dbReference type="InterPro" id="IPR050363">
    <property type="entry name" value="MIP/Aquaporin"/>
</dbReference>
<keyword evidence="4 9" id="KW-0812">Transmembrane</keyword>
<proteinExistence type="inferred from homology"/>
<feature type="transmembrane region" description="Helical" evidence="11">
    <location>
        <begin position="276"/>
        <end position="301"/>
    </location>
</feature>
<dbReference type="InterPro" id="IPR023271">
    <property type="entry name" value="Aquaporin-like"/>
</dbReference>
<dbReference type="CDD" id="cd00333">
    <property type="entry name" value="MIP"/>
    <property type="match status" value="1"/>
</dbReference>
<dbReference type="InterPro" id="IPR000425">
    <property type="entry name" value="MIP"/>
</dbReference>
<dbReference type="Proteomes" id="UP000054018">
    <property type="component" value="Unassembled WGS sequence"/>
</dbReference>
<dbReference type="InterPro" id="IPR022357">
    <property type="entry name" value="MIP_CS"/>
</dbReference>
<feature type="transmembrane region" description="Helical" evidence="11">
    <location>
        <begin position="188"/>
        <end position="210"/>
    </location>
</feature>
<dbReference type="PANTHER" id="PTHR43829:SF9">
    <property type="entry name" value="AQUAPORIN-9"/>
    <property type="match status" value="1"/>
</dbReference>
<organism evidence="12 13">
    <name type="scientific">Pisolithus microcarpus 441</name>
    <dbReference type="NCBI Taxonomy" id="765257"/>
    <lineage>
        <taxon>Eukaryota</taxon>
        <taxon>Fungi</taxon>
        <taxon>Dikarya</taxon>
        <taxon>Basidiomycota</taxon>
        <taxon>Agaricomycotina</taxon>
        <taxon>Agaricomycetes</taxon>
        <taxon>Agaricomycetidae</taxon>
        <taxon>Boletales</taxon>
        <taxon>Sclerodermatineae</taxon>
        <taxon>Pisolithaceae</taxon>
        <taxon>Pisolithus</taxon>
    </lineage>
</organism>
<evidence type="ECO:0000256" key="6">
    <source>
        <dbReference type="ARBA" id="ARBA00022989"/>
    </source>
</evidence>
<dbReference type="SUPFAM" id="SSF81338">
    <property type="entry name" value="Aquaporin-like"/>
    <property type="match status" value="1"/>
</dbReference>
<evidence type="ECO:0000256" key="3">
    <source>
        <dbReference type="ARBA" id="ARBA00022448"/>
    </source>
</evidence>
<comment type="catalytic activity">
    <reaction evidence="8">
        <text>H2O(in) = H2O(out)</text>
        <dbReference type="Rhea" id="RHEA:29667"/>
        <dbReference type="ChEBI" id="CHEBI:15377"/>
    </reaction>
</comment>
<feature type="compositionally biased region" description="Basic and acidic residues" evidence="10">
    <location>
        <begin position="1"/>
        <end position="13"/>
    </location>
</feature>
<evidence type="ECO:0000313" key="13">
    <source>
        <dbReference type="Proteomes" id="UP000054018"/>
    </source>
</evidence>
<dbReference type="AlphaFoldDB" id="A0A0D0A3V3"/>
<dbReference type="OrthoDB" id="3222at2759"/>
<sequence>MSHVVEKSQRRSETSSSCTRPVNEAAVGNIPSDCTSDPQYPNHWSRIRGYIREPAAEFLGTMILVIFGCGGNCQVGLSSNTAVSATPKGDFLSLNFGWAVGIALGVLVSGGVSGGHINPAVTLAFASFRDFPWRKVPYYILAQLLGALCGGGIIYANYYHAISTYEGGSSIRTISGTGDLFATYAADYMTSVSCFFSEFLASAMLIIPILAATDKRNGPIPVWLVPATVFMALLGIGLALGMETGFAINPARDLGPRILTAMVGYGKDVFTFRNQYWLWCPIFGPILGMQAGGLVYDLLIYTGSESIVNKSYVPNCMRASEI</sequence>